<protein>
    <submittedName>
        <fullName evidence="1">Uncharacterized protein</fullName>
    </submittedName>
</protein>
<comment type="caution">
    <text evidence="1">The sequence shown here is derived from an EMBL/GenBank/DDBJ whole genome shotgun (WGS) entry which is preliminary data.</text>
</comment>
<sequence>MLIRLSWVQLERVNPKLSPTHSAQESEWTKAKVVLHCRLSVFERNWFDSRCYNGLVRTIDTCYSEMQGQYRDLHCSRTMAARQWFSLAQKVQFLTISLQIIVFLSYRGCAPATAKPL</sequence>
<accession>A0A9J5XBX5</accession>
<dbReference type="AlphaFoldDB" id="A0A9J5XBX5"/>
<organism evidence="1 2">
    <name type="scientific">Solanum commersonii</name>
    <name type="common">Commerson's wild potato</name>
    <name type="synonym">Commerson's nightshade</name>
    <dbReference type="NCBI Taxonomy" id="4109"/>
    <lineage>
        <taxon>Eukaryota</taxon>
        <taxon>Viridiplantae</taxon>
        <taxon>Streptophyta</taxon>
        <taxon>Embryophyta</taxon>
        <taxon>Tracheophyta</taxon>
        <taxon>Spermatophyta</taxon>
        <taxon>Magnoliopsida</taxon>
        <taxon>eudicotyledons</taxon>
        <taxon>Gunneridae</taxon>
        <taxon>Pentapetalae</taxon>
        <taxon>asterids</taxon>
        <taxon>lamiids</taxon>
        <taxon>Solanales</taxon>
        <taxon>Solanaceae</taxon>
        <taxon>Solanoideae</taxon>
        <taxon>Solaneae</taxon>
        <taxon>Solanum</taxon>
    </lineage>
</organism>
<name>A0A9J5XBX5_SOLCO</name>
<evidence type="ECO:0000313" key="2">
    <source>
        <dbReference type="Proteomes" id="UP000824120"/>
    </source>
</evidence>
<gene>
    <name evidence="1" type="ORF">H5410_045543</name>
</gene>
<keyword evidence="2" id="KW-1185">Reference proteome</keyword>
<evidence type="ECO:0000313" key="1">
    <source>
        <dbReference type="EMBL" id="KAG5585109.1"/>
    </source>
</evidence>
<dbReference type="EMBL" id="JACXVP010000009">
    <property type="protein sequence ID" value="KAG5585109.1"/>
    <property type="molecule type" value="Genomic_DNA"/>
</dbReference>
<dbReference type="Proteomes" id="UP000824120">
    <property type="component" value="Chromosome 9"/>
</dbReference>
<proteinExistence type="predicted"/>
<reference evidence="1 2" key="1">
    <citation type="submission" date="2020-09" db="EMBL/GenBank/DDBJ databases">
        <title>De no assembly of potato wild relative species, Solanum commersonii.</title>
        <authorList>
            <person name="Cho K."/>
        </authorList>
    </citation>
    <scope>NUCLEOTIDE SEQUENCE [LARGE SCALE GENOMIC DNA]</scope>
    <source>
        <strain evidence="1">LZ3.2</strain>
        <tissue evidence="1">Leaf</tissue>
    </source>
</reference>